<dbReference type="AlphaFoldDB" id="A0A1H0L9D2"/>
<accession>A0A1H0L9D2</accession>
<evidence type="ECO:0000256" key="2">
    <source>
        <dbReference type="ARBA" id="ARBA00022448"/>
    </source>
</evidence>
<comment type="subcellular location">
    <subcellularLocation>
        <location evidence="1 7">Cell membrane</location>
        <topology evidence="1 7">Multi-pass membrane protein</topology>
    </subcellularLocation>
</comment>
<dbReference type="RefSeq" id="WP_149789140.1">
    <property type="nucleotide sequence ID" value="NZ_FNIO01000007.1"/>
</dbReference>
<keyword evidence="5 7" id="KW-1133">Transmembrane helix</keyword>
<proteinExistence type="inferred from homology"/>
<dbReference type="Gene3D" id="1.10.3720.10">
    <property type="entry name" value="MetI-like"/>
    <property type="match status" value="1"/>
</dbReference>
<protein>
    <submittedName>
        <fullName evidence="9">NitT/TauT family transport system permease protein</fullName>
    </submittedName>
</protein>
<feature type="transmembrane region" description="Helical" evidence="7">
    <location>
        <begin position="32"/>
        <end position="58"/>
    </location>
</feature>
<gene>
    <name evidence="9" type="ORF">SAMN05444142_10815</name>
</gene>
<dbReference type="Pfam" id="PF00528">
    <property type="entry name" value="BPD_transp_1"/>
    <property type="match status" value="1"/>
</dbReference>
<feature type="transmembrane region" description="Helical" evidence="7">
    <location>
        <begin position="151"/>
        <end position="170"/>
    </location>
</feature>
<reference evidence="9 10" key="1">
    <citation type="submission" date="2016-11" db="EMBL/GenBank/DDBJ databases">
        <authorList>
            <person name="Varghese N."/>
            <person name="Submissions S."/>
        </authorList>
    </citation>
    <scope>NUCLEOTIDE SEQUENCE [LARGE SCALE GENOMIC DNA]</scope>
    <source>
        <strain evidence="9 10">DSM 29620</strain>
    </source>
</reference>
<evidence type="ECO:0000256" key="3">
    <source>
        <dbReference type="ARBA" id="ARBA00022475"/>
    </source>
</evidence>
<evidence type="ECO:0000256" key="4">
    <source>
        <dbReference type="ARBA" id="ARBA00022692"/>
    </source>
</evidence>
<evidence type="ECO:0000256" key="5">
    <source>
        <dbReference type="ARBA" id="ARBA00022989"/>
    </source>
</evidence>
<feature type="transmembrane region" description="Helical" evidence="7">
    <location>
        <begin position="85"/>
        <end position="111"/>
    </location>
</feature>
<dbReference type="Proteomes" id="UP000324252">
    <property type="component" value="Unassembled WGS sequence"/>
</dbReference>
<keyword evidence="2 7" id="KW-0813">Transport</keyword>
<keyword evidence="6 7" id="KW-0472">Membrane</keyword>
<dbReference type="PROSITE" id="PS50928">
    <property type="entry name" value="ABC_TM1"/>
    <property type="match status" value="1"/>
</dbReference>
<dbReference type="GO" id="GO:0055085">
    <property type="term" value="P:transmembrane transport"/>
    <property type="evidence" value="ECO:0007669"/>
    <property type="project" value="InterPro"/>
</dbReference>
<dbReference type="OrthoDB" id="9786495at2"/>
<dbReference type="EMBL" id="FQZZ01000008">
    <property type="protein sequence ID" value="SHK69953.1"/>
    <property type="molecule type" value="Genomic_DNA"/>
</dbReference>
<dbReference type="PANTHER" id="PTHR30151:SF20">
    <property type="entry name" value="ABC TRANSPORTER PERMEASE PROTEIN HI_0355-RELATED"/>
    <property type="match status" value="1"/>
</dbReference>
<evidence type="ECO:0000256" key="1">
    <source>
        <dbReference type="ARBA" id="ARBA00004651"/>
    </source>
</evidence>
<feature type="domain" description="ABC transmembrane type-1" evidence="8">
    <location>
        <begin position="85"/>
        <end position="265"/>
    </location>
</feature>
<keyword evidence="3" id="KW-1003">Cell membrane</keyword>
<keyword evidence="10" id="KW-1185">Reference proteome</keyword>
<feature type="transmembrane region" description="Helical" evidence="7">
    <location>
        <begin position="123"/>
        <end position="145"/>
    </location>
</feature>
<dbReference type="GO" id="GO:0005886">
    <property type="term" value="C:plasma membrane"/>
    <property type="evidence" value="ECO:0007669"/>
    <property type="project" value="UniProtKB-SubCell"/>
</dbReference>
<dbReference type="InterPro" id="IPR000515">
    <property type="entry name" value="MetI-like"/>
</dbReference>
<dbReference type="CDD" id="cd06261">
    <property type="entry name" value="TM_PBP2"/>
    <property type="match status" value="1"/>
</dbReference>
<evidence type="ECO:0000256" key="7">
    <source>
        <dbReference type="RuleBase" id="RU363032"/>
    </source>
</evidence>
<dbReference type="SUPFAM" id="SSF161098">
    <property type="entry name" value="MetI-like"/>
    <property type="match status" value="1"/>
</dbReference>
<dbReference type="InterPro" id="IPR035906">
    <property type="entry name" value="MetI-like_sf"/>
</dbReference>
<evidence type="ECO:0000256" key="6">
    <source>
        <dbReference type="ARBA" id="ARBA00023136"/>
    </source>
</evidence>
<evidence type="ECO:0000313" key="10">
    <source>
        <dbReference type="Proteomes" id="UP000324252"/>
    </source>
</evidence>
<comment type="similarity">
    <text evidence="7">Belongs to the binding-protein-dependent transport system permease family.</text>
</comment>
<sequence>MTELRIDNPSAAETEDLAEHQRMVRRAKWLKIYHGSLLPLLSGIAGLLLWELAVWGFALPQYLLPAPMQVFETMIDRWPVLMSHLWYTVVASSVGFVIALVLGIVVGAAIATSRSIDRVLYPWLVIAHAIPKVVVAPLLLVWIGFGLKSGIIFVVVFTFFPIVVSTVTGLKSAEPDLLQLVKSMRANRWQTMWKIRIPTALPHVFSGIKIAATGAPVGAVIGEFVASNRGLGYALIQAVGSLDTPYAFASVIIISVFGVTIWYLAELVEKLSIPWHASQR</sequence>
<evidence type="ECO:0000259" key="8">
    <source>
        <dbReference type="PROSITE" id="PS50928"/>
    </source>
</evidence>
<keyword evidence="4 7" id="KW-0812">Transmembrane</keyword>
<evidence type="ECO:0000313" key="9">
    <source>
        <dbReference type="EMBL" id="SHK69953.1"/>
    </source>
</evidence>
<organism evidence="9 10">
    <name type="scientific">Lutimaribacter pacificus</name>
    <dbReference type="NCBI Taxonomy" id="391948"/>
    <lineage>
        <taxon>Bacteria</taxon>
        <taxon>Pseudomonadati</taxon>
        <taxon>Pseudomonadota</taxon>
        <taxon>Alphaproteobacteria</taxon>
        <taxon>Rhodobacterales</taxon>
        <taxon>Roseobacteraceae</taxon>
        <taxon>Lutimaribacter</taxon>
    </lineage>
</organism>
<dbReference type="PANTHER" id="PTHR30151">
    <property type="entry name" value="ALKANE SULFONATE ABC TRANSPORTER-RELATED, MEMBRANE SUBUNIT"/>
    <property type="match status" value="1"/>
</dbReference>
<name>A0A1H0L9D2_9RHOB</name>
<feature type="transmembrane region" description="Helical" evidence="7">
    <location>
        <begin position="246"/>
        <end position="265"/>
    </location>
</feature>